<keyword evidence="2" id="KW-1185">Reference proteome</keyword>
<sequence>MKSEGRHQRIVRTGMIHPQGFNPRPTNRLYSPPANGIFTKMPSNTTNHSNFTGESERSNSKYSNCHVSPAIKSSHKSKGCRKIQPTSWWSEDKLDRFIGSDSSSVKEILDMLWDEEHDEH</sequence>
<dbReference type="PANTHER" id="PTHR34278:SF10">
    <property type="entry name" value="CALCIUM-BINDING SITE PROTEIN-RELATED"/>
    <property type="match status" value="1"/>
</dbReference>
<name>A0ABM0T713_CAMSA</name>
<dbReference type="PANTHER" id="PTHR34278">
    <property type="entry name" value="PROTEIN THI031, PUTATIVE-RELATED"/>
    <property type="match status" value="1"/>
</dbReference>
<reference evidence="2" key="1">
    <citation type="journal article" date="2014" name="Nat. Commun.">
        <title>The emerging biofuel crop Camelina sativa retains a highly undifferentiated hexaploid genome structure.</title>
        <authorList>
            <person name="Kagale S."/>
            <person name="Koh C."/>
            <person name="Nixon J."/>
            <person name="Bollina V."/>
            <person name="Clarke W.E."/>
            <person name="Tuteja R."/>
            <person name="Spillane C."/>
            <person name="Robinson S.J."/>
            <person name="Links M.G."/>
            <person name="Clarke C."/>
            <person name="Higgins E.E."/>
            <person name="Huebert T."/>
            <person name="Sharpe A.G."/>
            <person name="Parkin I.A."/>
        </authorList>
    </citation>
    <scope>NUCLEOTIDE SEQUENCE [LARGE SCALE GENOMIC DNA]</scope>
    <source>
        <strain evidence="2">cv. DH55</strain>
    </source>
</reference>
<proteinExistence type="predicted"/>
<feature type="compositionally biased region" description="Polar residues" evidence="1">
    <location>
        <begin position="41"/>
        <end position="53"/>
    </location>
</feature>
<organism evidence="2 3">
    <name type="scientific">Camelina sativa</name>
    <name type="common">False flax</name>
    <name type="synonym">Myagrum sativum</name>
    <dbReference type="NCBI Taxonomy" id="90675"/>
    <lineage>
        <taxon>Eukaryota</taxon>
        <taxon>Viridiplantae</taxon>
        <taxon>Streptophyta</taxon>
        <taxon>Embryophyta</taxon>
        <taxon>Tracheophyta</taxon>
        <taxon>Spermatophyta</taxon>
        <taxon>Magnoliopsida</taxon>
        <taxon>eudicotyledons</taxon>
        <taxon>Gunneridae</taxon>
        <taxon>Pentapetalae</taxon>
        <taxon>rosids</taxon>
        <taxon>malvids</taxon>
        <taxon>Brassicales</taxon>
        <taxon>Brassicaceae</taxon>
        <taxon>Camelineae</taxon>
        <taxon>Camelina</taxon>
    </lineage>
</organism>
<gene>
    <name evidence="3" type="primary">LOC104707229</name>
</gene>
<reference evidence="3" key="2">
    <citation type="submission" date="2025-08" db="UniProtKB">
        <authorList>
            <consortium name="RefSeq"/>
        </authorList>
    </citation>
    <scope>IDENTIFICATION</scope>
    <source>
        <tissue evidence="3">Leaf</tissue>
    </source>
</reference>
<evidence type="ECO:0000256" key="1">
    <source>
        <dbReference type="SAM" id="MobiDB-lite"/>
    </source>
</evidence>
<dbReference type="GeneID" id="104707229"/>
<evidence type="ECO:0000313" key="2">
    <source>
        <dbReference type="Proteomes" id="UP000694864"/>
    </source>
</evidence>
<dbReference type="RefSeq" id="XP_010421837.1">
    <property type="nucleotide sequence ID" value="XM_010423535.1"/>
</dbReference>
<feature type="region of interest" description="Disordered" evidence="1">
    <location>
        <begin position="1"/>
        <end position="78"/>
    </location>
</feature>
<evidence type="ECO:0000313" key="3">
    <source>
        <dbReference type="RefSeq" id="XP_010421837.1"/>
    </source>
</evidence>
<accession>A0ABM0T713</accession>
<protein>
    <submittedName>
        <fullName evidence="3">Uncharacterized protein LOC104707229</fullName>
    </submittedName>
</protein>
<dbReference type="Proteomes" id="UP000694864">
    <property type="component" value="Chromosome 8"/>
</dbReference>